<feature type="region of interest" description="Disordered" evidence="1">
    <location>
        <begin position="43"/>
        <end position="69"/>
    </location>
</feature>
<evidence type="ECO:0000313" key="3">
    <source>
        <dbReference type="Proteomes" id="UP001352852"/>
    </source>
</evidence>
<name>A0ABU7F4I0_9TELE</name>
<dbReference type="EMBL" id="JAHUTJ010075656">
    <property type="protein sequence ID" value="MED6294342.1"/>
    <property type="molecule type" value="Genomic_DNA"/>
</dbReference>
<protein>
    <submittedName>
        <fullName evidence="2">Uncharacterized protein</fullName>
    </submittedName>
</protein>
<organism evidence="2 3">
    <name type="scientific">Characodon lateralis</name>
    <dbReference type="NCBI Taxonomy" id="208331"/>
    <lineage>
        <taxon>Eukaryota</taxon>
        <taxon>Metazoa</taxon>
        <taxon>Chordata</taxon>
        <taxon>Craniata</taxon>
        <taxon>Vertebrata</taxon>
        <taxon>Euteleostomi</taxon>
        <taxon>Actinopterygii</taxon>
        <taxon>Neopterygii</taxon>
        <taxon>Teleostei</taxon>
        <taxon>Neoteleostei</taxon>
        <taxon>Acanthomorphata</taxon>
        <taxon>Ovalentaria</taxon>
        <taxon>Atherinomorphae</taxon>
        <taxon>Cyprinodontiformes</taxon>
        <taxon>Goodeidae</taxon>
        <taxon>Characodon</taxon>
    </lineage>
</organism>
<accession>A0ABU7F4I0</accession>
<evidence type="ECO:0000313" key="2">
    <source>
        <dbReference type="EMBL" id="MED6294342.1"/>
    </source>
</evidence>
<keyword evidence="3" id="KW-1185">Reference proteome</keyword>
<sequence length="106" mass="12057">MAGQHRSTQDKQPCTHSFTPKGNAKKPINLTCSHVFGLWEDAGVPGDNPPMHRENMQTPCRKPPNQESKPRTFLLQSYQLCYGAACVQSIIQKWKENAMWLQQMSN</sequence>
<comment type="caution">
    <text evidence="2">The sequence shown here is derived from an EMBL/GenBank/DDBJ whole genome shotgun (WGS) entry which is preliminary data.</text>
</comment>
<feature type="compositionally biased region" description="Polar residues" evidence="1">
    <location>
        <begin position="10"/>
        <end position="20"/>
    </location>
</feature>
<proteinExistence type="predicted"/>
<gene>
    <name evidence="2" type="ORF">CHARACLAT_020165</name>
</gene>
<reference evidence="2 3" key="1">
    <citation type="submission" date="2021-06" db="EMBL/GenBank/DDBJ databases">
        <authorList>
            <person name="Palmer J.M."/>
        </authorList>
    </citation>
    <scope>NUCLEOTIDE SEQUENCE [LARGE SCALE GENOMIC DNA]</scope>
    <source>
        <strain evidence="2 3">CL_MEX2019</strain>
        <tissue evidence="2">Muscle</tissue>
    </source>
</reference>
<feature type="region of interest" description="Disordered" evidence="1">
    <location>
        <begin position="1"/>
        <end position="26"/>
    </location>
</feature>
<dbReference type="Proteomes" id="UP001352852">
    <property type="component" value="Unassembled WGS sequence"/>
</dbReference>
<evidence type="ECO:0000256" key="1">
    <source>
        <dbReference type="SAM" id="MobiDB-lite"/>
    </source>
</evidence>